<name>A0ABD4AB63_9BACI</name>
<dbReference type="GO" id="GO:0046872">
    <property type="term" value="F:metal ion binding"/>
    <property type="evidence" value="ECO:0007669"/>
    <property type="project" value="UniProtKB-KW"/>
</dbReference>
<evidence type="ECO:0000256" key="1">
    <source>
        <dbReference type="ARBA" id="ARBA00001913"/>
    </source>
</evidence>
<dbReference type="AlphaFoldDB" id="A0ABD4AB63"/>
<dbReference type="InterPro" id="IPR017853">
    <property type="entry name" value="GH"/>
</dbReference>
<keyword evidence="5" id="KW-1133">Transmembrane helix</keyword>
<reference evidence="8 9" key="1">
    <citation type="submission" date="2015-01" db="EMBL/GenBank/DDBJ databases">
        <title>Draft Genome Sequences of Four Bacillus thermoamylovorans Strains, Isolated From Food Products.</title>
        <authorList>
            <person name="Krawcyk A.O."/>
            <person name="Berendsen E.M."/>
            <person name="Eijlander R.T."/>
            <person name="de Jong A."/>
            <person name="Wells-Bennik M."/>
            <person name="Kuipers O.P."/>
        </authorList>
    </citation>
    <scope>NUCLEOTIDE SEQUENCE [LARGE SCALE GENOMIC DNA]</scope>
    <source>
        <strain evidence="8 9">B4167</strain>
    </source>
</reference>
<comment type="cofactor">
    <cofactor evidence="1">
        <name>Ca(2+)</name>
        <dbReference type="ChEBI" id="CHEBI:29108"/>
    </cofactor>
</comment>
<evidence type="ECO:0000256" key="6">
    <source>
        <dbReference type="SAM" id="SignalP"/>
    </source>
</evidence>
<feature type="domain" description="Glycosyl hydrolase family 13 catalytic" evidence="7">
    <location>
        <begin position="40"/>
        <end position="372"/>
    </location>
</feature>
<accession>A0ABD4AB63</accession>
<comment type="caution">
    <text evidence="8">The sequence shown here is derived from an EMBL/GenBank/DDBJ whole genome shotgun (WGS) entry which is preliminary data.</text>
</comment>
<evidence type="ECO:0000313" key="8">
    <source>
        <dbReference type="EMBL" id="KIO73719.1"/>
    </source>
</evidence>
<evidence type="ECO:0000259" key="7">
    <source>
        <dbReference type="SMART" id="SM00642"/>
    </source>
</evidence>
<evidence type="ECO:0000256" key="2">
    <source>
        <dbReference type="ARBA" id="ARBA00022723"/>
    </source>
</evidence>
<dbReference type="InterPro" id="IPR054174">
    <property type="entry name" value="Alpha-amylase-like_C"/>
</dbReference>
<keyword evidence="5" id="KW-0812">Transmembrane</keyword>
<dbReference type="PANTHER" id="PTHR10357:SF215">
    <property type="entry name" value="ALPHA-AMYLASE 1"/>
    <property type="match status" value="1"/>
</dbReference>
<keyword evidence="2" id="KW-0479">Metal-binding</keyword>
<evidence type="ECO:0000256" key="3">
    <source>
        <dbReference type="ARBA" id="ARBA00022729"/>
    </source>
</evidence>
<feature type="region of interest" description="Disordered" evidence="4">
    <location>
        <begin position="164"/>
        <end position="183"/>
    </location>
</feature>
<dbReference type="SUPFAM" id="SSF51011">
    <property type="entry name" value="Glycosyl hydrolase domain"/>
    <property type="match status" value="1"/>
</dbReference>
<dbReference type="Gene3D" id="3.20.20.80">
    <property type="entry name" value="Glycosidases"/>
    <property type="match status" value="1"/>
</dbReference>
<feature type="transmembrane region" description="Helical" evidence="5">
    <location>
        <begin position="468"/>
        <end position="488"/>
    </location>
</feature>
<organism evidence="8 9">
    <name type="scientific">Caldibacillus thermoamylovorans</name>
    <dbReference type="NCBI Taxonomy" id="35841"/>
    <lineage>
        <taxon>Bacteria</taxon>
        <taxon>Bacillati</taxon>
        <taxon>Bacillota</taxon>
        <taxon>Bacilli</taxon>
        <taxon>Bacillales</taxon>
        <taxon>Bacillaceae</taxon>
        <taxon>Caldibacillus</taxon>
    </lineage>
</organism>
<dbReference type="Pfam" id="PF22026">
    <property type="entry name" value="Alpha-amylase_C_2"/>
    <property type="match status" value="1"/>
</dbReference>
<proteinExistence type="predicted"/>
<dbReference type="PANTHER" id="PTHR10357">
    <property type="entry name" value="ALPHA-AMYLASE FAMILY MEMBER"/>
    <property type="match status" value="1"/>
</dbReference>
<dbReference type="Gene3D" id="2.60.40.1180">
    <property type="entry name" value="Golgi alpha-mannosidase II"/>
    <property type="match status" value="1"/>
</dbReference>
<protein>
    <recommendedName>
        <fullName evidence="7">Glycosyl hydrolase family 13 catalytic domain-containing protein</fullName>
    </recommendedName>
</protein>
<evidence type="ECO:0000313" key="9">
    <source>
        <dbReference type="Proteomes" id="UP000032076"/>
    </source>
</evidence>
<keyword evidence="5" id="KW-0472">Membrane</keyword>
<feature type="signal peptide" evidence="6">
    <location>
        <begin position="1"/>
        <end position="25"/>
    </location>
</feature>
<dbReference type="RefSeq" id="WP_041902133.1">
    <property type="nucleotide sequence ID" value="NZ_JXLU01000026.1"/>
</dbReference>
<feature type="compositionally biased region" description="Polar residues" evidence="4">
    <location>
        <begin position="167"/>
        <end position="183"/>
    </location>
</feature>
<evidence type="ECO:0000256" key="4">
    <source>
        <dbReference type="SAM" id="MobiDB-lite"/>
    </source>
</evidence>
<dbReference type="SMART" id="SM00642">
    <property type="entry name" value="Aamy"/>
    <property type="match status" value="1"/>
</dbReference>
<sequence length="496" mass="57063">MLRKWMGMVLPAFLIFFVNATAVFAAEENKRVWQDESIYYLIVDRFYNGDLSNDFTVNTKDKLSYHGGDFQGVRQKLDYIQTMGFTTIRLGVIFDQRAYSRSGADTKDFYHPEEHYGTLNEFKQLVKEAHKREIKVMIDFPLTISPKHPWVKDPEKQNRFIIEDGNESNQENNQSVTSPKLNMNDPETAQYVSKVAKWWLQETKIDGYFFSQVDQIPEAFWSGLIKKIKSENKDLYIVGELSEKASVNLRDYKNIGFTSLLVPSTTLKLRESFKTPNHSLTKLVQDVGKIESSYLIKSTDGPSFSRFTNDIVAANQFPGDRWEPSLTYLFTTPGVPMIDYGSEIAITGDDPMMDFRADPDLIEFIEKLGRARNHYLSLTRGDFTLLYENEGMAVYTRSYKNETAFIALNNTSEKQEILIPTDKLGSKKQLIGLVNNDLIKEQNGNYPLSINGEESEIYIVRDDHGLKMLNVIVIIAIPIVFLILYFYIWKRGKNNG</sequence>
<dbReference type="EMBL" id="JXLU01000026">
    <property type="protein sequence ID" value="KIO73719.1"/>
    <property type="molecule type" value="Genomic_DNA"/>
</dbReference>
<evidence type="ECO:0000256" key="5">
    <source>
        <dbReference type="SAM" id="Phobius"/>
    </source>
</evidence>
<gene>
    <name evidence="8" type="ORF">B4167_0290</name>
</gene>
<dbReference type="Pfam" id="PF00128">
    <property type="entry name" value="Alpha-amylase"/>
    <property type="match status" value="1"/>
</dbReference>
<dbReference type="InterPro" id="IPR013780">
    <property type="entry name" value="Glyco_hydro_b"/>
</dbReference>
<dbReference type="SUPFAM" id="SSF51445">
    <property type="entry name" value="(Trans)glycosidases"/>
    <property type="match status" value="1"/>
</dbReference>
<dbReference type="Proteomes" id="UP000032076">
    <property type="component" value="Unassembled WGS sequence"/>
</dbReference>
<feature type="chain" id="PRO_5044776561" description="Glycosyl hydrolase family 13 catalytic domain-containing protein" evidence="6">
    <location>
        <begin position="26"/>
        <end position="496"/>
    </location>
</feature>
<dbReference type="InterPro" id="IPR006047">
    <property type="entry name" value="GH13_cat_dom"/>
</dbReference>
<keyword evidence="3 6" id="KW-0732">Signal</keyword>